<keyword evidence="2" id="KW-1185">Reference proteome</keyword>
<name>A0ABD1M7J1_9FABA</name>
<protein>
    <submittedName>
        <fullName evidence="1">Uncharacterized protein</fullName>
    </submittedName>
</protein>
<gene>
    <name evidence="1" type="ORF">Fmac_019340</name>
</gene>
<sequence>MNLSRYFYMASQKFHSSQNIVISMAVLRAHKLVEKSEFGNCNIAQEKGSQGDGGFVNAVKAIEKAVTDMRSEPFKDAENSRASFKKMFVMGMLLLLPMYPVEDQVQEEETSPTFIPIPIIFLKAELSPIQSKKYD</sequence>
<dbReference type="Proteomes" id="UP001603857">
    <property type="component" value="Unassembled WGS sequence"/>
</dbReference>
<proteinExistence type="predicted"/>
<dbReference type="AlphaFoldDB" id="A0ABD1M7J1"/>
<comment type="caution">
    <text evidence="1">The sequence shown here is derived from an EMBL/GenBank/DDBJ whole genome shotgun (WGS) entry which is preliminary data.</text>
</comment>
<dbReference type="EMBL" id="JBGMDY010000006">
    <property type="protein sequence ID" value="KAL2331759.1"/>
    <property type="molecule type" value="Genomic_DNA"/>
</dbReference>
<evidence type="ECO:0000313" key="2">
    <source>
        <dbReference type="Proteomes" id="UP001603857"/>
    </source>
</evidence>
<reference evidence="1 2" key="1">
    <citation type="submission" date="2024-08" db="EMBL/GenBank/DDBJ databases">
        <title>Insights into the chromosomal genome structure of Flemingia macrophylla.</title>
        <authorList>
            <person name="Ding Y."/>
            <person name="Zhao Y."/>
            <person name="Bi W."/>
            <person name="Wu M."/>
            <person name="Zhao G."/>
            <person name="Gong Y."/>
            <person name="Li W."/>
            <person name="Zhang P."/>
        </authorList>
    </citation>
    <scope>NUCLEOTIDE SEQUENCE [LARGE SCALE GENOMIC DNA]</scope>
    <source>
        <strain evidence="1">DYQJB</strain>
        <tissue evidence="1">Leaf</tissue>
    </source>
</reference>
<evidence type="ECO:0000313" key="1">
    <source>
        <dbReference type="EMBL" id="KAL2331759.1"/>
    </source>
</evidence>
<accession>A0ABD1M7J1</accession>
<organism evidence="1 2">
    <name type="scientific">Flemingia macrophylla</name>
    <dbReference type="NCBI Taxonomy" id="520843"/>
    <lineage>
        <taxon>Eukaryota</taxon>
        <taxon>Viridiplantae</taxon>
        <taxon>Streptophyta</taxon>
        <taxon>Embryophyta</taxon>
        <taxon>Tracheophyta</taxon>
        <taxon>Spermatophyta</taxon>
        <taxon>Magnoliopsida</taxon>
        <taxon>eudicotyledons</taxon>
        <taxon>Gunneridae</taxon>
        <taxon>Pentapetalae</taxon>
        <taxon>rosids</taxon>
        <taxon>fabids</taxon>
        <taxon>Fabales</taxon>
        <taxon>Fabaceae</taxon>
        <taxon>Papilionoideae</taxon>
        <taxon>50 kb inversion clade</taxon>
        <taxon>NPAAA clade</taxon>
        <taxon>indigoferoid/millettioid clade</taxon>
        <taxon>Phaseoleae</taxon>
        <taxon>Flemingia</taxon>
    </lineage>
</organism>